<keyword evidence="5" id="KW-1185">Reference proteome</keyword>
<dbReference type="EMBL" id="PGWX01000336">
    <property type="protein sequence ID" value="PPJ73944.1"/>
    <property type="molecule type" value="Genomic_DNA"/>
</dbReference>
<protein>
    <submittedName>
        <fullName evidence="3">Uncharacterized protein</fullName>
    </submittedName>
</protein>
<reference evidence="2 5" key="2">
    <citation type="submission" date="2023-08" db="EMBL/GenBank/DDBJ databases">
        <title>Genomic surveillance of Staphylococcus haemolyticus neonatal outbreak in southern France.</title>
        <authorList>
            <person name="Magnan C."/>
            <person name="Morsli M."/>
            <person name="Thiery B."/>
            <person name="Salipante F."/>
            <person name="Attar J."/>
            <person name="Massimo D.M."/>
            <person name="Ory J."/>
            <person name="Pantel A."/>
            <person name="Lavigne J.-P."/>
        </authorList>
    </citation>
    <scope>NUCLEOTIDE SEQUENCE [LARGE SCALE GENOMIC DNA]</scope>
    <source>
        <strain evidence="2 5">NSH026</strain>
    </source>
</reference>
<dbReference type="EMBL" id="JAVSOO010000004">
    <property type="protein sequence ID" value="MDT4285875.1"/>
    <property type="molecule type" value="Genomic_DNA"/>
</dbReference>
<proteinExistence type="predicted"/>
<dbReference type="Proteomes" id="UP001269271">
    <property type="component" value="Unassembled WGS sequence"/>
</dbReference>
<gene>
    <name evidence="3" type="ORF">CV019_08630</name>
    <name evidence="2" type="ORF">RO950_02410</name>
</gene>
<feature type="transmembrane region" description="Helical" evidence="1">
    <location>
        <begin position="21"/>
        <end position="38"/>
    </location>
</feature>
<keyword evidence="1" id="KW-0472">Membrane</keyword>
<organism evidence="3 4">
    <name type="scientific">Staphylococcus haemolyticus</name>
    <dbReference type="NCBI Taxonomy" id="1283"/>
    <lineage>
        <taxon>Bacteria</taxon>
        <taxon>Bacillati</taxon>
        <taxon>Bacillota</taxon>
        <taxon>Bacilli</taxon>
        <taxon>Bacillales</taxon>
        <taxon>Staphylococcaceae</taxon>
        <taxon>Staphylococcus</taxon>
    </lineage>
</organism>
<reference evidence="3 4" key="1">
    <citation type="submission" date="2017-11" db="EMBL/GenBank/DDBJ databases">
        <authorList>
            <person name="Founou R.C."/>
            <person name="Founou L."/>
            <person name="Allam M."/>
            <person name="Ismail A."/>
            <person name="Essack S.Y."/>
        </authorList>
    </citation>
    <scope>NUCLEOTIDE SEQUENCE [LARGE SCALE GENOMIC DNA]</scope>
    <source>
        <strain evidence="3 4">G811N2B1</strain>
    </source>
</reference>
<sequence length="71" mass="8635">MLKRQDEMEKQHFSIASKWTTVYFFIVLAVYNFYIKFTEGDFNIVWLILLIGLVIYWGIATYLKYKTRIKD</sequence>
<name>A0A2S6DYE2_STAHA</name>
<evidence type="ECO:0000313" key="4">
    <source>
        <dbReference type="Proteomes" id="UP000238153"/>
    </source>
</evidence>
<dbReference type="Proteomes" id="UP000238153">
    <property type="component" value="Unassembled WGS sequence"/>
</dbReference>
<dbReference type="KEGG" id="shh:ShL2_00176"/>
<evidence type="ECO:0000313" key="5">
    <source>
        <dbReference type="Proteomes" id="UP001269271"/>
    </source>
</evidence>
<keyword evidence="1" id="KW-0812">Transmembrane</keyword>
<dbReference type="RefSeq" id="WP_011274589.1">
    <property type="nucleotide sequence ID" value="NZ_BKAY01000005.1"/>
</dbReference>
<comment type="caution">
    <text evidence="3">The sequence shown here is derived from an EMBL/GenBank/DDBJ whole genome shotgun (WGS) entry which is preliminary data.</text>
</comment>
<evidence type="ECO:0000313" key="3">
    <source>
        <dbReference type="EMBL" id="PPJ73944.1"/>
    </source>
</evidence>
<evidence type="ECO:0000313" key="2">
    <source>
        <dbReference type="EMBL" id="MDT4285875.1"/>
    </source>
</evidence>
<dbReference type="GeneID" id="93779686"/>
<evidence type="ECO:0000256" key="1">
    <source>
        <dbReference type="SAM" id="Phobius"/>
    </source>
</evidence>
<accession>A0A2S6DYE2</accession>
<feature type="transmembrane region" description="Helical" evidence="1">
    <location>
        <begin position="44"/>
        <end position="63"/>
    </location>
</feature>
<dbReference type="AlphaFoldDB" id="A0A2S6DYE2"/>
<dbReference type="OMA" id="IYWGIAT"/>
<keyword evidence="1" id="KW-1133">Transmembrane helix</keyword>